<keyword evidence="2" id="KW-1185">Reference proteome</keyword>
<proteinExistence type="predicted"/>
<dbReference type="AlphaFoldDB" id="A0A6A5R2J8"/>
<dbReference type="EMBL" id="ML979132">
    <property type="protein sequence ID" value="KAF1921378.1"/>
    <property type="molecule type" value="Genomic_DNA"/>
</dbReference>
<evidence type="ECO:0000313" key="1">
    <source>
        <dbReference type="EMBL" id="KAF1921378.1"/>
    </source>
</evidence>
<reference evidence="1" key="1">
    <citation type="journal article" date="2020" name="Stud. Mycol.">
        <title>101 Dothideomycetes genomes: a test case for predicting lifestyles and emergence of pathogens.</title>
        <authorList>
            <person name="Haridas S."/>
            <person name="Albert R."/>
            <person name="Binder M."/>
            <person name="Bloem J."/>
            <person name="Labutti K."/>
            <person name="Salamov A."/>
            <person name="Andreopoulos B."/>
            <person name="Baker S."/>
            <person name="Barry K."/>
            <person name="Bills G."/>
            <person name="Bluhm B."/>
            <person name="Cannon C."/>
            <person name="Castanera R."/>
            <person name="Culley D."/>
            <person name="Daum C."/>
            <person name="Ezra D."/>
            <person name="Gonzalez J."/>
            <person name="Henrissat B."/>
            <person name="Kuo A."/>
            <person name="Liang C."/>
            <person name="Lipzen A."/>
            <person name="Lutzoni F."/>
            <person name="Magnuson J."/>
            <person name="Mondo S."/>
            <person name="Nolan M."/>
            <person name="Ohm R."/>
            <person name="Pangilinan J."/>
            <person name="Park H.-J."/>
            <person name="Ramirez L."/>
            <person name="Alfaro M."/>
            <person name="Sun H."/>
            <person name="Tritt A."/>
            <person name="Yoshinaga Y."/>
            <person name="Zwiers L.-H."/>
            <person name="Turgeon B."/>
            <person name="Goodwin S."/>
            <person name="Spatafora J."/>
            <person name="Crous P."/>
            <person name="Grigoriev I."/>
        </authorList>
    </citation>
    <scope>NUCLEOTIDE SEQUENCE</scope>
    <source>
        <strain evidence="1">HMLAC05119</strain>
    </source>
</reference>
<accession>A0A6A5R2J8</accession>
<name>A0A6A5R2J8_AMPQU</name>
<gene>
    <name evidence="1" type="ORF">BDU57DRAFT_510153</name>
</gene>
<dbReference type="Proteomes" id="UP000800096">
    <property type="component" value="Unassembled WGS sequence"/>
</dbReference>
<sequence>MSLCYLIRDRRGNPFPPPRESYFFLMSRRSEIPRQANSLPADFRSRIVFCFIFASVVVLDCPLECAFASTVCIVDVCVIDWAGQVSKEMVGCVLDFDGIYLILDSFCLRVGCVSRPSTVRVVCGKG</sequence>
<organism evidence="1 2">
    <name type="scientific">Ampelomyces quisqualis</name>
    <name type="common">Powdery mildew agent</name>
    <dbReference type="NCBI Taxonomy" id="50730"/>
    <lineage>
        <taxon>Eukaryota</taxon>
        <taxon>Fungi</taxon>
        <taxon>Dikarya</taxon>
        <taxon>Ascomycota</taxon>
        <taxon>Pezizomycotina</taxon>
        <taxon>Dothideomycetes</taxon>
        <taxon>Pleosporomycetidae</taxon>
        <taxon>Pleosporales</taxon>
        <taxon>Pleosporineae</taxon>
        <taxon>Phaeosphaeriaceae</taxon>
        <taxon>Ampelomyces</taxon>
    </lineage>
</organism>
<evidence type="ECO:0000313" key="2">
    <source>
        <dbReference type="Proteomes" id="UP000800096"/>
    </source>
</evidence>
<protein>
    <submittedName>
        <fullName evidence="1">Uncharacterized protein</fullName>
    </submittedName>
</protein>